<evidence type="ECO:0000259" key="10">
    <source>
        <dbReference type="PROSITE" id="PS51747"/>
    </source>
</evidence>
<keyword evidence="5" id="KW-0378">Hydrolase</keyword>
<dbReference type="GO" id="GO:0004132">
    <property type="term" value="F:dCMP deaminase activity"/>
    <property type="evidence" value="ECO:0007669"/>
    <property type="project" value="UniProtKB-EC"/>
</dbReference>
<dbReference type="PANTHER" id="PTHR11086:SF18">
    <property type="entry name" value="DEOXYCYTIDYLATE DEAMINASE"/>
    <property type="match status" value="1"/>
</dbReference>
<feature type="domain" description="CMP/dCMP-type deaminase" evidence="10">
    <location>
        <begin position="157"/>
        <end position="333"/>
    </location>
</feature>
<keyword evidence="4" id="KW-0545">Nucleotide biosynthesis</keyword>
<dbReference type="SUPFAM" id="SSF53927">
    <property type="entry name" value="Cytidine deaminase-like"/>
    <property type="match status" value="1"/>
</dbReference>
<dbReference type="EMBL" id="PKSM01000057">
    <property type="protein sequence ID" value="POW18909.1"/>
    <property type="molecule type" value="Genomic_DNA"/>
</dbReference>
<dbReference type="GO" id="GO:0009165">
    <property type="term" value="P:nucleotide biosynthetic process"/>
    <property type="evidence" value="ECO:0007669"/>
    <property type="project" value="UniProtKB-KW"/>
</dbReference>
<dbReference type="PROSITE" id="PS51747">
    <property type="entry name" value="CYT_DCMP_DEAMINASES_2"/>
    <property type="match status" value="1"/>
</dbReference>
<dbReference type="PANTHER" id="PTHR11086">
    <property type="entry name" value="DEOXYCYTIDYLATE DEAMINASE-RELATED"/>
    <property type="match status" value="1"/>
</dbReference>
<evidence type="ECO:0000256" key="1">
    <source>
        <dbReference type="ARBA" id="ARBA00001947"/>
    </source>
</evidence>
<comment type="similarity">
    <text evidence="2">Belongs to the cytidine and deoxycytidylate deaminase family.</text>
</comment>
<dbReference type="InterPro" id="IPR035105">
    <property type="entry name" value="Deoxycytidylate_deaminase_dom"/>
</dbReference>
<feature type="region of interest" description="Disordered" evidence="9">
    <location>
        <begin position="98"/>
        <end position="120"/>
    </location>
</feature>
<dbReference type="AlphaFoldDB" id="A0A2S4WAX2"/>
<dbReference type="InterPro" id="IPR002125">
    <property type="entry name" value="CMP_dCMP_dom"/>
</dbReference>
<dbReference type="OrthoDB" id="6710946at2759"/>
<evidence type="ECO:0000256" key="5">
    <source>
        <dbReference type="ARBA" id="ARBA00022801"/>
    </source>
</evidence>
<evidence type="ECO:0000313" key="11">
    <source>
        <dbReference type="EMBL" id="POW18909.1"/>
    </source>
</evidence>
<keyword evidence="12" id="KW-1185">Reference proteome</keyword>
<dbReference type="VEuPathDB" id="FungiDB:PSTT_08176"/>
<dbReference type="InterPro" id="IPR015517">
    <property type="entry name" value="dCMP_deaminase-rel"/>
</dbReference>
<dbReference type="Proteomes" id="UP000238274">
    <property type="component" value="Unassembled WGS sequence"/>
</dbReference>
<dbReference type="PROSITE" id="PS00903">
    <property type="entry name" value="CYT_DCMP_DEAMINASES_1"/>
    <property type="match status" value="1"/>
</dbReference>
<comment type="cofactor">
    <cofactor evidence="1">
        <name>Zn(2+)</name>
        <dbReference type="ChEBI" id="CHEBI:29105"/>
    </cofactor>
</comment>
<proteinExistence type="inferred from homology"/>
<evidence type="ECO:0000256" key="6">
    <source>
        <dbReference type="ARBA" id="ARBA00022833"/>
    </source>
</evidence>
<dbReference type="VEuPathDB" id="FungiDB:PSHT_05232"/>
<evidence type="ECO:0000313" key="12">
    <source>
        <dbReference type="Proteomes" id="UP000238274"/>
    </source>
</evidence>
<evidence type="ECO:0000256" key="8">
    <source>
        <dbReference type="ARBA" id="ARBA00041763"/>
    </source>
</evidence>
<dbReference type="Pfam" id="PF00383">
    <property type="entry name" value="dCMP_cyt_deam_1"/>
    <property type="match status" value="1"/>
</dbReference>
<keyword evidence="6" id="KW-0862">Zinc</keyword>
<organism evidence="11 12">
    <name type="scientific">Puccinia striiformis</name>
    <dbReference type="NCBI Taxonomy" id="27350"/>
    <lineage>
        <taxon>Eukaryota</taxon>
        <taxon>Fungi</taxon>
        <taxon>Dikarya</taxon>
        <taxon>Basidiomycota</taxon>
        <taxon>Pucciniomycotina</taxon>
        <taxon>Pucciniomycetes</taxon>
        <taxon>Pucciniales</taxon>
        <taxon>Pucciniaceae</taxon>
        <taxon>Puccinia</taxon>
    </lineage>
</organism>
<dbReference type="GO" id="GO:0008270">
    <property type="term" value="F:zinc ion binding"/>
    <property type="evidence" value="ECO:0007669"/>
    <property type="project" value="InterPro"/>
</dbReference>
<dbReference type="CDD" id="cd01286">
    <property type="entry name" value="deoxycytidylate_deaminase"/>
    <property type="match status" value="1"/>
</dbReference>
<gene>
    <name evidence="11" type="ORF">PSHT_05232</name>
</gene>
<accession>A0A2S4WAX2</accession>
<reference evidence="12" key="2">
    <citation type="journal article" date="2018" name="BMC Genomics">
        <title>Genomic insights into host adaptation between the wheat stripe rust pathogen (Puccinia striiformis f. sp. tritici) and the barley stripe rust pathogen (Puccinia striiformis f. sp. hordei).</title>
        <authorList>
            <person name="Xia C."/>
            <person name="Wang M."/>
            <person name="Yin C."/>
            <person name="Cornejo O.E."/>
            <person name="Hulbert S.H."/>
            <person name="Chen X."/>
        </authorList>
    </citation>
    <scope>NUCLEOTIDE SEQUENCE [LARGE SCALE GENOMIC DNA]</scope>
    <source>
        <strain evidence="12">93TX-2</strain>
    </source>
</reference>
<dbReference type="EC" id="3.5.4.12" evidence="7"/>
<dbReference type="InterPro" id="IPR016192">
    <property type="entry name" value="APOBEC/CMP_deaminase_Zn-bd"/>
</dbReference>
<reference evidence="12" key="3">
    <citation type="journal article" date="2018" name="Mol. Plant Microbe Interact.">
        <title>Genome sequence resources for the wheat stripe rust pathogen (Puccinia striiformis f. sp. tritici) and the barley stripe rust pathogen (Puccinia striiformis f. sp. hordei).</title>
        <authorList>
            <person name="Xia C."/>
            <person name="Wang M."/>
            <person name="Yin C."/>
            <person name="Cornejo O.E."/>
            <person name="Hulbert S.H."/>
            <person name="Chen X."/>
        </authorList>
    </citation>
    <scope>NUCLEOTIDE SEQUENCE [LARGE SCALE GENOMIC DNA]</scope>
    <source>
        <strain evidence="12">93TX-2</strain>
    </source>
</reference>
<keyword evidence="3" id="KW-0479">Metal-binding</keyword>
<name>A0A2S4WAX2_9BASI</name>
<protein>
    <recommendedName>
        <fullName evidence="8">dCMP deaminase</fullName>
        <ecNumber evidence="7">3.5.4.12</ecNumber>
    </recommendedName>
    <alternativeName>
        <fullName evidence="8">dCMP deaminase</fullName>
    </alternativeName>
</protein>
<comment type="caution">
    <text evidence="11">The sequence shown here is derived from an EMBL/GenBank/DDBJ whole genome shotgun (WGS) entry which is preliminary data.</text>
</comment>
<dbReference type="InterPro" id="IPR016193">
    <property type="entry name" value="Cytidine_deaminase-like"/>
</dbReference>
<dbReference type="GO" id="GO:0005737">
    <property type="term" value="C:cytoplasm"/>
    <property type="evidence" value="ECO:0007669"/>
    <property type="project" value="TreeGrafter"/>
</dbReference>
<reference evidence="11 12" key="1">
    <citation type="submission" date="2017-12" db="EMBL/GenBank/DDBJ databases">
        <title>Gene loss provides genomic basis for host adaptation in cereal stripe rust fungi.</title>
        <authorList>
            <person name="Xia C."/>
        </authorList>
    </citation>
    <scope>NUCLEOTIDE SEQUENCE [LARGE SCALE GENOMIC DNA]</scope>
    <source>
        <strain evidence="11 12">93TX-2</strain>
    </source>
</reference>
<evidence type="ECO:0000256" key="4">
    <source>
        <dbReference type="ARBA" id="ARBA00022727"/>
    </source>
</evidence>
<evidence type="ECO:0000256" key="9">
    <source>
        <dbReference type="SAM" id="MobiDB-lite"/>
    </source>
</evidence>
<dbReference type="Gene3D" id="3.40.140.10">
    <property type="entry name" value="Cytidine Deaminase, domain 2"/>
    <property type="match status" value="1"/>
</dbReference>
<evidence type="ECO:0000256" key="7">
    <source>
        <dbReference type="ARBA" id="ARBA00038938"/>
    </source>
</evidence>
<sequence length="340" mass="37689">MLIGLIGGRGTGKKTIVEDLLTNHSFKKLTITNNHTQLTPNEIGFSSAQELLDFCTSNWTHDFVTTDLDHVDTVLTFVKRPSTLEDFIKEDDAIRFGKASNQTGTRSDEEEEGGTTSSQTLQSLTRYTIVNDGTIAEMRDKLAGQDIGKIRELQRPSWDTYFTELANLASLRSNCMKRRVGAVLVSGDKRVLSTGYNGTPRGMSSVPILHPLLPIITAYSVFFLDLSVNCNQGGCKRCNGSNFVPHILTQKTTVVDKCGVNLDECLCLHAEENALLEAGRERIKNSTLYCNTCPCLRCSIKIVQCGVLEVIYSNPYSMDKQAQKIFTEAGIKLRQFNSIL</sequence>
<evidence type="ECO:0000256" key="3">
    <source>
        <dbReference type="ARBA" id="ARBA00022723"/>
    </source>
</evidence>
<evidence type="ECO:0000256" key="2">
    <source>
        <dbReference type="ARBA" id="ARBA00006576"/>
    </source>
</evidence>